<feature type="compositionally biased region" description="Low complexity" evidence="1">
    <location>
        <begin position="25"/>
        <end position="41"/>
    </location>
</feature>
<dbReference type="Proteomes" id="UP001628179">
    <property type="component" value="Unassembled WGS sequence"/>
</dbReference>
<sequence>MALPSASDLHVVTPGPQALSSPNVTTTALTPSSSSANSTTTYIGSSNNGLGASNTTNVPGRRLLRPSPQLLAYLMQPATNDGAPYWRFVGTGRPQQPASAVCPYSRIGHYTVRAQQNTDRLEVAFESDRGGQ</sequence>
<dbReference type="RefSeq" id="XP_070914608.1">
    <property type="nucleotide sequence ID" value="XM_071058507.1"/>
</dbReference>
<proteinExistence type="predicted"/>
<evidence type="ECO:0000313" key="3">
    <source>
        <dbReference type="Proteomes" id="UP001628179"/>
    </source>
</evidence>
<protein>
    <submittedName>
        <fullName evidence="2">Uncharacterized protein</fullName>
    </submittedName>
</protein>
<gene>
    <name evidence="2" type="ORF">MFIFM68171_03085</name>
</gene>
<evidence type="ECO:0000256" key="1">
    <source>
        <dbReference type="SAM" id="MobiDB-lite"/>
    </source>
</evidence>
<name>A0ABQ0G535_9PEZI</name>
<feature type="region of interest" description="Disordered" evidence="1">
    <location>
        <begin position="1"/>
        <end position="61"/>
    </location>
</feature>
<dbReference type="EMBL" id="BAAFSV010000002">
    <property type="protein sequence ID" value="GAB1312875.1"/>
    <property type="molecule type" value="Genomic_DNA"/>
</dbReference>
<keyword evidence="3" id="KW-1185">Reference proteome</keyword>
<accession>A0ABQ0G535</accession>
<dbReference type="GeneID" id="98173830"/>
<evidence type="ECO:0000313" key="2">
    <source>
        <dbReference type="EMBL" id="GAB1312875.1"/>
    </source>
</evidence>
<organism evidence="2 3">
    <name type="scientific">Madurella fahalii</name>
    <dbReference type="NCBI Taxonomy" id="1157608"/>
    <lineage>
        <taxon>Eukaryota</taxon>
        <taxon>Fungi</taxon>
        <taxon>Dikarya</taxon>
        <taxon>Ascomycota</taxon>
        <taxon>Pezizomycotina</taxon>
        <taxon>Sordariomycetes</taxon>
        <taxon>Sordariomycetidae</taxon>
        <taxon>Sordariales</taxon>
        <taxon>Sordariales incertae sedis</taxon>
        <taxon>Madurella</taxon>
    </lineage>
</organism>
<comment type="caution">
    <text evidence="2">The sequence shown here is derived from an EMBL/GenBank/DDBJ whole genome shotgun (WGS) entry which is preliminary data.</text>
</comment>
<reference evidence="2 3" key="1">
    <citation type="submission" date="2024-09" db="EMBL/GenBank/DDBJ databases">
        <title>Itraconazole resistance in Madurella fahalii resulting from another homologue of gene encoding cytochrome P450 14-alpha sterol demethylase (CYP51).</title>
        <authorList>
            <person name="Yoshioka I."/>
            <person name="Fahal A.H."/>
            <person name="Kaneko S."/>
            <person name="Yaguchi T."/>
        </authorList>
    </citation>
    <scope>NUCLEOTIDE SEQUENCE [LARGE SCALE GENOMIC DNA]</scope>
    <source>
        <strain evidence="2 3">IFM 68171</strain>
    </source>
</reference>
<feature type="compositionally biased region" description="Polar residues" evidence="1">
    <location>
        <begin position="42"/>
        <end position="58"/>
    </location>
</feature>